<evidence type="ECO:0000256" key="3">
    <source>
        <dbReference type="ARBA" id="ARBA00010544"/>
    </source>
</evidence>
<comment type="caution">
    <text evidence="14">The sequence shown here is derived from an EMBL/GenBank/DDBJ whole genome shotgun (WGS) entry which is preliminary data.</text>
</comment>
<feature type="transmembrane region" description="Helical" evidence="13">
    <location>
        <begin position="190"/>
        <end position="213"/>
    </location>
</feature>
<evidence type="ECO:0000256" key="8">
    <source>
        <dbReference type="ARBA" id="ARBA00022692"/>
    </source>
</evidence>
<dbReference type="PANTHER" id="PTHR30070">
    <property type="entry name" value="HEME EXPORTER PROTEIN B"/>
    <property type="match status" value="1"/>
</dbReference>
<keyword evidence="15" id="KW-1185">Reference proteome</keyword>
<dbReference type="Proteomes" id="UP000620139">
    <property type="component" value="Unassembled WGS sequence"/>
</dbReference>
<keyword evidence="11 12" id="KW-0472">Membrane</keyword>
<keyword evidence="8 13" id="KW-0812">Transmembrane</keyword>
<evidence type="ECO:0000256" key="9">
    <source>
        <dbReference type="ARBA" id="ARBA00022748"/>
    </source>
</evidence>
<dbReference type="GO" id="GO:1903607">
    <property type="term" value="P:cytochrome c biosynthetic process"/>
    <property type="evidence" value="ECO:0007669"/>
    <property type="project" value="TreeGrafter"/>
</dbReference>
<evidence type="ECO:0000256" key="12">
    <source>
        <dbReference type="PIRNR" id="PIRNR002764"/>
    </source>
</evidence>
<keyword evidence="6 12" id="KW-1003">Cell membrane</keyword>
<evidence type="ECO:0000256" key="10">
    <source>
        <dbReference type="ARBA" id="ARBA00022989"/>
    </source>
</evidence>
<dbReference type="GO" id="GO:0017004">
    <property type="term" value="P:cytochrome complex assembly"/>
    <property type="evidence" value="ECO:0007669"/>
    <property type="project" value="UniProtKB-KW"/>
</dbReference>
<proteinExistence type="inferred from homology"/>
<comment type="subcellular location">
    <subcellularLocation>
        <location evidence="2">Cell inner membrane</location>
        <topology evidence="2">Multi-pass membrane protein</topology>
    </subcellularLocation>
</comment>
<accession>A0A931ISS8</accession>
<name>A0A931ISS8_9BURK</name>
<organism evidence="14 15">
    <name type="scientific">Inhella gelatinilytica</name>
    <dbReference type="NCBI Taxonomy" id="2795030"/>
    <lineage>
        <taxon>Bacteria</taxon>
        <taxon>Pseudomonadati</taxon>
        <taxon>Pseudomonadota</taxon>
        <taxon>Betaproteobacteria</taxon>
        <taxon>Burkholderiales</taxon>
        <taxon>Sphaerotilaceae</taxon>
        <taxon>Inhella</taxon>
    </lineage>
</organism>
<evidence type="ECO:0000256" key="1">
    <source>
        <dbReference type="ARBA" id="ARBA00002442"/>
    </source>
</evidence>
<evidence type="ECO:0000256" key="5">
    <source>
        <dbReference type="ARBA" id="ARBA00022448"/>
    </source>
</evidence>
<dbReference type="NCBIfam" id="TIGR01190">
    <property type="entry name" value="ccmB"/>
    <property type="match status" value="1"/>
</dbReference>
<evidence type="ECO:0000256" key="4">
    <source>
        <dbReference type="ARBA" id="ARBA00016452"/>
    </source>
</evidence>
<evidence type="ECO:0000256" key="2">
    <source>
        <dbReference type="ARBA" id="ARBA00004429"/>
    </source>
</evidence>
<dbReference type="Pfam" id="PF03379">
    <property type="entry name" value="CcmB"/>
    <property type="match status" value="1"/>
</dbReference>
<keyword evidence="10 13" id="KW-1133">Transmembrane helix</keyword>
<evidence type="ECO:0000256" key="13">
    <source>
        <dbReference type="SAM" id="Phobius"/>
    </source>
</evidence>
<comment type="similarity">
    <text evidence="3 12">Belongs to the CcmB/CycW/HelB family.</text>
</comment>
<dbReference type="InterPro" id="IPR003544">
    <property type="entry name" value="Cyt_c_biogenesis_CcmB"/>
</dbReference>
<keyword evidence="7 12" id="KW-0997">Cell inner membrane</keyword>
<dbReference type="PRINTS" id="PR01414">
    <property type="entry name" value="CCMBBIOGNSIS"/>
</dbReference>
<reference evidence="14" key="1">
    <citation type="submission" date="2020-12" db="EMBL/GenBank/DDBJ databases">
        <title>The genome sequence of Inhella sp. 4Y17.</title>
        <authorList>
            <person name="Liu Y."/>
        </authorList>
    </citation>
    <scope>NUCLEOTIDE SEQUENCE</scope>
    <source>
        <strain evidence="14">4Y10</strain>
    </source>
</reference>
<evidence type="ECO:0000313" key="15">
    <source>
        <dbReference type="Proteomes" id="UP000620139"/>
    </source>
</evidence>
<dbReference type="GO" id="GO:0005886">
    <property type="term" value="C:plasma membrane"/>
    <property type="evidence" value="ECO:0007669"/>
    <property type="project" value="UniProtKB-SubCell"/>
</dbReference>
<feature type="transmembrane region" description="Helical" evidence="13">
    <location>
        <begin position="121"/>
        <end position="144"/>
    </location>
</feature>
<dbReference type="AlphaFoldDB" id="A0A931ISS8"/>
<keyword evidence="5 12" id="KW-0813">Transport</keyword>
<evidence type="ECO:0000256" key="7">
    <source>
        <dbReference type="ARBA" id="ARBA00022519"/>
    </source>
</evidence>
<feature type="transmembrane region" description="Helical" evidence="13">
    <location>
        <begin position="50"/>
        <end position="68"/>
    </location>
</feature>
<dbReference type="PIRSF" id="PIRSF002764">
    <property type="entry name" value="CcmB"/>
    <property type="match status" value="1"/>
</dbReference>
<evidence type="ECO:0000256" key="11">
    <source>
        <dbReference type="ARBA" id="ARBA00023136"/>
    </source>
</evidence>
<keyword evidence="9 12" id="KW-0201">Cytochrome c-type biogenesis</keyword>
<dbReference type="EMBL" id="JAEDAL010000001">
    <property type="protein sequence ID" value="MBH9552052.1"/>
    <property type="molecule type" value="Genomic_DNA"/>
</dbReference>
<evidence type="ECO:0000256" key="6">
    <source>
        <dbReference type="ARBA" id="ARBA00022475"/>
    </source>
</evidence>
<feature type="transmembrane region" description="Helical" evidence="13">
    <location>
        <begin position="20"/>
        <end position="38"/>
    </location>
</feature>
<gene>
    <name evidence="14" type="primary">ccmB</name>
    <name evidence="14" type="ORF">I7X43_04230</name>
</gene>
<dbReference type="InterPro" id="IPR026031">
    <property type="entry name" value="Cyt_c_CcmB_bac"/>
</dbReference>
<comment type="function">
    <text evidence="1 12">Required for the export of heme to the periplasm for the biogenesis of c-type cytochromes.</text>
</comment>
<protein>
    <recommendedName>
        <fullName evidence="4 12">Heme exporter protein B</fullName>
    </recommendedName>
</protein>
<dbReference type="PANTHER" id="PTHR30070:SF1">
    <property type="entry name" value="CYTOCHROME C BIOGENESIS B-RELATED"/>
    <property type="match status" value="1"/>
</dbReference>
<dbReference type="GO" id="GO:0015232">
    <property type="term" value="F:heme transmembrane transporter activity"/>
    <property type="evidence" value="ECO:0007669"/>
    <property type="project" value="InterPro"/>
</dbReference>
<feature type="transmembrane region" description="Helical" evidence="13">
    <location>
        <begin position="156"/>
        <end position="178"/>
    </location>
</feature>
<sequence>MVALVLRDLRLSARRPVEALLPVVFFVLAASLFPLGVGPEPETLRRIAPGVLWVGALLATLLSLNTLWAGDWQDGSLDHLLLCGEPAWALALAKAAAHWLSHGLPLLVAAPLLGLMFGLPAASLAVLLASLLLGTPILSLLGAFGSALTLGLRAGGLLTLLIVLPLTIPALIFGSGAVSSWEAGLSVEGHFSLLGALFIATLLGAPPATAAALRIATA</sequence>
<evidence type="ECO:0000313" key="14">
    <source>
        <dbReference type="EMBL" id="MBH9552052.1"/>
    </source>
</evidence>